<dbReference type="EMBL" id="GIFC01007797">
    <property type="protein sequence ID" value="MXU89880.1"/>
    <property type="molecule type" value="Transcribed_RNA"/>
</dbReference>
<feature type="signal peptide" evidence="2">
    <location>
        <begin position="1"/>
        <end position="21"/>
    </location>
</feature>
<accession>A0A6B0UJK6</accession>
<feature type="transmembrane region" description="Helical" evidence="1">
    <location>
        <begin position="31"/>
        <end position="50"/>
    </location>
</feature>
<feature type="chain" id="PRO_5025547051" evidence="2">
    <location>
        <begin position="22"/>
        <end position="111"/>
    </location>
</feature>
<keyword evidence="1" id="KW-0812">Transmembrane</keyword>
<organism evidence="3">
    <name type="scientific">Ixodes ricinus</name>
    <name type="common">Common tick</name>
    <name type="synonym">Acarus ricinus</name>
    <dbReference type="NCBI Taxonomy" id="34613"/>
    <lineage>
        <taxon>Eukaryota</taxon>
        <taxon>Metazoa</taxon>
        <taxon>Ecdysozoa</taxon>
        <taxon>Arthropoda</taxon>
        <taxon>Chelicerata</taxon>
        <taxon>Arachnida</taxon>
        <taxon>Acari</taxon>
        <taxon>Parasitiformes</taxon>
        <taxon>Ixodida</taxon>
        <taxon>Ixodoidea</taxon>
        <taxon>Ixodidae</taxon>
        <taxon>Ixodinae</taxon>
        <taxon>Ixodes</taxon>
    </lineage>
</organism>
<name>A0A6B0UJK6_IXORI</name>
<reference evidence="3" key="1">
    <citation type="submission" date="2019-12" db="EMBL/GenBank/DDBJ databases">
        <title>An insight into the sialome of adult female Ixodes ricinus ticks feeding for 6 days.</title>
        <authorList>
            <person name="Perner J."/>
            <person name="Ribeiro J.M.C."/>
        </authorList>
    </citation>
    <scope>NUCLEOTIDE SEQUENCE</scope>
    <source>
        <strain evidence="3">Semi-engorged</strain>
        <tissue evidence="3">Salivary glands</tissue>
    </source>
</reference>
<dbReference type="AlphaFoldDB" id="A0A6B0UJK6"/>
<evidence type="ECO:0000256" key="2">
    <source>
        <dbReference type="SAM" id="SignalP"/>
    </source>
</evidence>
<keyword evidence="1" id="KW-1133">Transmembrane helix</keyword>
<protein>
    <submittedName>
        <fullName evidence="3">Putative secreted protein</fullName>
    </submittedName>
</protein>
<evidence type="ECO:0000313" key="3">
    <source>
        <dbReference type="EMBL" id="MXU89880.1"/>
    </source>
</evidence>
<proteinExistence type="predicted"/>
<sequence length="111" mass="11971">MGFQMAFSVLTCSLITIVVKALLSVLEEKFVPCFGVSVPAVIVAAFSIFFRCGSRSVLAIVGRSACEEGQGHQHQRGLSQPHSFCTALKEYLCAYALNGDHYIVGKIPVGF</sequence>
<keyword evidence="2" id="KW-0732">Signal</keyword>
<evidence type="ECO:0000256" key="1">
    <source>
        <dbReference type="SAM" id="Phobius"/>
    </source>
</evidence>
<keyword evidence="1" id="KW-0472">Membrane</keyword>